<organism evidence="1 2">
    <name type="scientific">Paenibacillus psychroresistens</name>
    <dbReference type="NCBI Taxonomy" id="1778678"/>
    <lineage>
        <taxon>Bacteria</taxon>
        <taxon>Bacillati</taxon>
        <taxon>Bacillota</taxon>
        <taxon>Bacilli</taxon>
        <taxon>Bacillales</taxon>
        <taxon>Paenibacillaceae</taxon>
        <taxon>Paenibacillus</taxon>
    </lineage>
</organism>
<dbReference type="Proteomes" id="UP000426246">
    <property type="component" value="Chromosome"/>
</dbReference>
<evidence type="ECO:0000313" key="2">
    <source>
        <dbReference type="Proteomes" id="UP000426246"/>
    </source>
</evidence>
<keyword evidence="2" id="KW-1185">Reference proteome</keyword>
<evidence type="ECO:0008006" key="3">
    <source>
        <dbReference type="Google" id="ProtNLM"/>
    </source>
</evidence>
<gene>
    <name evidence="1" type="ORF">EHS13_32075</name>
</gene>
<protein>
    <recommendedName>
        <fullName evidence="3">2'-5' RNA ligase family protein</fullName>
    </recommendedName>
</protein>
<dbReference type="OrthoDB" id="463286at2"/>
<dbReference type="Gene3D" id="3.90.1140.10">
    <property type="entry name" value="Cyclic phosphodiesterase"/>
    <property type="match status" value="1"/>
</dbReference>
<dbReference type="EMBL" id="CP034235">
    <property type="protein sequence ID" value="QGQ99186.1"/>
    <property type="molecule type" value="Genomic_DNA"/>
</dbReference>
<dbReference type="AlphaFoldDB" id="A0A6B8RV70"/>
<sequence>MYAVEFFFENNLEQYVKGIWQGLSDENVSSNMYEISKMRPHIIVAVYNDILDLESYFKRFSTFFNNILELDLKFDVLASFPDSGTLFIGPTVTESLIQLHKQYHQEFCELLEFAKNLSLIEAKL</sequence>
<dbReference type="KEGG" id="ppsc:EHS13_32075"/>
<proteinExistence type="predicted"/>
<name>A0A6B8RV70_9BACL</name>
<dbReference type="PANTHER" id="PTHR36039:SF2">
    <property type="entry name" value="RNA LIGASE_CYCLIC NUCLEOTIDE PHOSPHODIESTERASE FAMILY PROTEIN"/>
    <property type="match status" value="1"/>
</dbReference>
<evidence type="ECO:0000313" key="1">
    <source>
        <dbReference type="EMBL" id="QGQ99186.1"/>
    </source>
</evidence>
<accession>A0A6B8RV70</accession>
<dbReference type="RefSeq" id="WP_155704295.1">
    <property type="nucleotide sequence ID" value="NZ_CP034235.1"/>
</dbReference>
<dbReference type="PANTHER" id="PTHR36039">
    <property type="match status" value="1"/>
</dbReference>
<reference evidence="2" key="1">
    <citation type="submission" date="2018-11" db="EMBL/GenBank/DDBJ databases">
        <title>Complete genome sequence of Paenibacillus sp. ML311-T8.</title>
        <authorList>
            <person name="Nam Y.-D."/>
            <person name="Kang J."/>
            <person name="Chung W.-H."/>
            <person name="Park Y.S."/>
        </authorList>
    </citation>
    <scope>NUCLEOTIDE SEQUENCE [LARGE SCALE GENOMIC DNA]</scope>
    <source>
        <strain evidence="2">ML311-T8</strain>
    </source>
</reference>